<dbReference type="InterPro" id="IPR024681">
    <property type="entry name" value="RuBisCO_ssu"/>
</dbReference>
<gene>
    <name evidence="7" type="ORF">VOLCADRAFT_96577</name>
</gene>
<keyword evidence="2" id="KW-0113">Calvin cycle</keyword>
<keyword evidence="5" id="KW-0934">Plastid</keyword>
<evidence type="ECO:0000313" key="8">
    <source>
        <dbReference type="Proteomes" id="UP000001058"/>
    </source>
</evidence>
<dbReference type="InterPro" id="IPR036385">
    <property type="entry name" value="RuBisCO_ssu_sf"/>
</dbReference>
<dbReference type="Proteomes" id="UP000001058">
    <property type="component" value="Unassembled WGS sequence"/>
</dbReference>
<dbReference type="PRINTS" id="PR00152">
    <property type="entry name" value="RUBISCOSMALL"/>
</dbReference>
<dbReference type="GeneID" id="9626480"/>
<evidence type="ECO:0000313" key="7">
    <source>
        <dbReference type="EMBL" id="EFJ43321.1"/>
    </source>
</evidence>
<accession>D8UAG9</accession>
<dbReference type="eggNOG" id="ENOG502QTPB">
    <property type="taxonomic scope" value="Eukaryota"/>
</dbReference>
<feature type="domain" description="Ribulose bisphosphate carboxylase small subunit" evidence="6">
    <location>
        <begin position="98"/>
        <end position="197"/>
    </location>
</feature>
<evidence type="ECO:0000256" key="3">
    <source>
        <dbReference type="ARBA" id="ARBA00023238"/>
    </source>
</evidence>
<evidence type="ECO:0000256" key="4">
    <source>
        <dbReference type="ARBA" id="ARBA00023300"/>
    </source>
</evidence>
<dbReference type="STRING" id="3068.D8UAG9"/>
<organism evidence="8">
    <name type="scientific">Volvox carteri f. nagariensis</name>
    <dbReference type="NCBI Taxonomy" id="3068"/>
    <lineage>
        <taxon>Eukaryota</taxon>
        <taxon>Viridiplantae</taxon>
        <taxon>Chlorophyta</taxon>
        <taxon>core chlorophytes</taxon>
        <taxon>Chlorophyceae</taxon>
        <taxon>CS clade</taxon>
        <taxon>Chlamydomonadales</taxon>
        <taxon>Volvocaceae</taxon>
        <taxon>Volvox</taxon>
    </lineage>
</organism>
<reference evidence="7 8" key="1">
    <citation type="journal article" date="2010" name="Science">
        <title>Genomic analysis of organismal complexity in the multicellular green alga Volvox carteri.</title>
        <authorList>
            <person name="Prochnik S.E."/>
            <person name="Umen J."/>
            <person name="Nedelcu A.M."/>
            <person name="Hallmann A."/>
            <person name="Miller S.M."/>
            <person name="Nishii I."/>
            <person name="Ferris P."/>
            <person name="Kuo A."/>
            <person name="Mitros T."/>
            <person name="Fritz-Laylin L.K."/>
            <person name="Hellsten U."/>
            <person name="Chapman J."/>
            <person name="Simakov O."/>
            <person name="Rensing S.A."/>
            <person name="Terry A."/>
            <person name="Pangilinan J."/>
            <person name="Kapitonov V."/>
            <person name="Jurka J."/>
            <person name="Salamov A."/>
            <person name="Shapiro H."/>
            <person name="Schmutz J."/>
            <person name="Grimwood J."/>
            <person name="Lindquist E."/>
            <person name="Lucas S."/>
            <person name="Grigoriev I.V."/>
            <person name="Schmitt R."/>
            <person name="Kirk D."/>
            <person name="Rokhsar D.S."/>
        </authorList>
    </citation>
    <scope>NUCLEOTIDE SEQUENCE [LARGE SCALE GENOMIC DNA]</scope>
    <source>
        <strain evidence="8">f. Nagariensis / Eve</strain>
    </source>
</reference>
<dbReference type="InterPro" id="IPR000894">
    <property type="entry name" value="RuBisCO_ssu_dom"/>
</dbReference>
<dbReference type="FunCoup" id="D8UAG9">
    <property type="interactions" value="732"/>
</dbReference>
<protein>
    <recommendedName>
        <fullName evidence="5">Ribulose bisphosphate carboxylase small subunit</fullName>
        <shortName evidence="5">RuBisCO small subunit</shortName>
    </recommendedName>
</protein>
<dbReference type="EMBL" id="GL378374">
    <property type="protein sequence ID" value="EFJ43321.1"/>
    <property type="molecule type" value="Genomic_DNA"/>
</dbReference>
<keyword evidence="4 5" id="KW-0120">Carbon dioxide fixation</keyword>
<dbReference type="Gene3D" id="3.30.190.10">
    <property type="entry name" value="Ribulose bisphosphate carboxylase, small subunit"/>
    <property type="match status" value="1"/>
</dbReference>
<dbReference type="KEGG" id="vcn:VOLCADRAFT_96577"/>
<keyword evidence="8" id="KW-1185">Reference proteome</keyword>
<proteinExistence type="inferred from homology"/>
<dbReference type="SMART" id="SM00961">
    <property type="entry name" value="RuBisCO_small"/>
    <property type="match status" value="1"/>
</dbReference>
<evidence type="ECO:0000256" key="2">
    <source>
        <dbReference type="ARBA" id="ARBA00022567"/>
    </source>
</evidence>
<dbReference type="InParanoid" id="D8UAG9"/>
<comment type="function">
    <text evidence="5">RuBisCO catalyzes two reactions: the carboxylation of D-ribulose 1,5-bisphosphate, the primary event in carbon dioxide fixation, as well as the oxidative fragmentation of the pentose substrate. Both reactions occur simultaneously and in competition at the same active site. Although the small subunit is not catalytic it is essential for maximal activity.</text>
</comment>
<dbReference type="OrthoDB" id="565292at2759"/>
<dbReference type="AlphaFoldDB" id="D8UAG9"/>
<dbReference type="PANTHER" id="PTHR31262">
    <property type="entry name" value="RIBULOSE BISPHOSPHATE CARBOXYLASE SMALL CHAIN 1, CHLOROPLASTIC"/>
    <property type="match status" value="1"/>
</dbReference>
<evidence type="ECO:0000259" key="6">
    <source>
        <dbReference type="SMART" id="SM00961"/>
    </source>
</evidence>
<dbReference type="GO" id="GO:0019253">
    <property type="term" value="P:reductive pentose-phosphate cycle"/>
    <property type="evidence" value="ECO:0007669"/>
    <property type="project" value="UniProtKB-KW"/>
</dbReference>
<comment type="subunit">
    <text evidence="5">Heterohexadecamer of 8 large and 8 small subunits.</text>
</comment>
<evidence type="ECO:0000256" key="5">
    <source>
        <dbReference type="RuleBase" id="RU003627"/>
    </source>
</evidence>
<dbReference type="PANTHER" id="PTHR31262:SF0">
    <property type="entry name" value="RIBULOSE BISPHOSPHATE CARBOXYLASE SMALL SUBUNIT, CHLOROPLASTIC 1"/>
    <property type="match status" value="1"/>
</dbReference>
<evidence type="ECO:0000256" key="1">
    <source>
        <dbReference type="ARBA" id="ARBA00022531"/>
    </source>
</evidence>
<dbReference type="SUPFAM" id="SSF55239">
    <property type="entry name" value="RuBisCO, small subunit"/>
    <property type="match status" value="1"/>
</dbReference>
<sequence>MAAMVMKSSVATAVVRPARSSVRPCAVLKPAVKAATVTAPAQANKMMVWTPVNNKASMYHTDLLHLPCYNTKNPCFFQSGRGFRNPHGIRFLTARWLRWFAACKRPPGWIPCLEFAEADKAYVSNESTVRFGPVSCLYYDNRYWTMWKLPMFGCRDPMQVLREIVACTKAFPDAYVRLVAFDNVKQVQIMGFLVQRPKSARDWQPANKRSV</sequence>
<dbReference type="Pfam" id="PF00101">
    <property type="entry name" value="RuBisCO_small"/>
    <property type="match status" value="1"/>
</dbReference>
<keyword evidence="3 5" id="KW-0601">Photorespiration</keyword>
<name>D8UAG9_VOLCA</name>
<comment type="similarity">
    <text evidence="5">Belongs to the RuBisCO small chain family.</text>
</comment>
<dbReference type="GO" id="GO:0009853">
    <property type="term" value="P:photorespiration"/>
    <property type="evidence" value="ECO:0007669"/>
    <property type="project" value="UniProtKB-UniRule"/>
</dbReference>
<dbReference type="RefSeq" id="XP_002955681.1">
    <property type="nucleotide sequence ID" value="XM_002955635.1"/>
</dbReference>
<keyword evidence="1 5" id="KW-0602">Photosynthesis</keyword>